<keyword evidence="2" id="KW-1185">Reference proteome</keyword>
<dbReference type="Pfam" id="PF11209">
    <property type="entry name" value="LmeA"/>
    <property type="match status" value="1"/>
</dbReference>
<gene>
    <name evidence="1" type="ORF">PJF56_16850</name>
</gene>
<organism evidence="1 2">
    <name type="scientific">Roseofilum halophilum BLCC-M91</name>
    <dbReference type="NCBI Taxonomy" id="3022259"/>
    <lineage>
        <taxon>Bacteria</taxon>
        <taxon>Bacillati</taxon>
        <taxon>Cyanobacteriota</taxon>
        <taxon>Cyanophyceae</taxon>
        <taxon>Desertifilales</taxon>
        <taxon>Desertifilaceae</taxon>
        <taxon>Roseofilum</taxon>
        <taxon>Roseofilum halophilum</taxon>
    </lineage>
</organism>
<dbReference type="Proteomes" id="UP001231370">
    <property type="component" value="Unassembled WGS sequence"/>
</dbReference>
<sequence length="248" mass="27567">MTPAQPREIETRPGSKHGLISRVLSPALQLWLRSQAEEIQDLHLSIDAGDRQILSGLIPHVAVQASQAIYQGLHLSQLQLEAETIRTNLPQVLRRKPLRLLDPILVKGKLQITAQQLQDSLTPAGLLCQGLTEFLRELLKASQADGDRLLAASSPQWHTITLGHHQLTLEAIWPQLDNPRACLKINSNLELIQGHLLHFHSLTIEAPPGLFPQPLDCLDIELGTEVTLEQLHLSPEKIFCRGQITVLP</sequence>
<accession>A0ABT7BPW3</accession>
<dbReference type="InterPro" id="IPR021373">
    <property type="entry name" value="DUF2993"/>
</dbReference>
<evidence type="ECO:0000313" key="1">
    <source>
        <dbReference type="EMBL" id="MDJ1180531.1"/>
    </source>
</evidence>
<protein>
    <submittedName>
        <fullName evidence="1">DUF2993 domain-containing protein</fullName>
    </submittedName>
</protein>
<proteinExistence type="predicted"/>
<name>A0ABT7BPW3_9CYAN</name>
<comment type="caution">
    <text evidence="1">The sequence shown here is derived from an EMBL/GenBank/DDBJ whole genome shotgun (WGS) entry which is preliminary data.</text>
</comment>
<evidence type="ECO:0000313" key="2">
    <source>
        <dbReference type="Proteomes" id="UP001231370"/>
    </source>
</evidence>
<reference evidence="1 2" key="1">
    <citation type="submission" date="2023-01" db="EMBL/GenBank/DDBJ databases">
        <title>Novel diversity within Roseofilum (Cyanobacteria; Desertifilaceae) from marine benthic mats with descriptions of four novel species.</title>
        <authorList>
            <person name="Wang Y."/>
            <person name="Berthold D.E."/>
            <person name="Hu J."/>
            <person name="Lefler F.W."/>
            <person name="Laughinghouse H.D. IV."/>
        </authorList>
    </citation>
    <scope>NUCLEOTIDE SEQUENCE [LARGE SCALE GENOMIC DNA]</scope>
    <source>
        <strain evidence="1 2">BLCC-M91</strain>
    </source>
</reference>
<dbReference type="RefSeq" id="WP_283763832.1">
    <property type="nucleotide sequence ID" value="NZ_JAQPOK010000127.1"/>
</dbReference>
<dbReference type="EMBL" id="JAQPOK010000127">
    <property type="protein sequence ID" value="MDJ1180531.1"/>
    <property type="molecule type" value="Genomic_DNA"/>
</dbReference>